<evidence type="ECO:0000256" key="2">
    <source>
        <dbReference type="SAM" id="SignalP"/>
    </source>
</evidence>
<feature type="domain" description="Fibronectin type-III" evidence="3">
    <location>
        <begin position="741"/>
        <end position="842"/>
    </location>
</feature>
<name>A0ABW1JCV3_9ACTN</name>
<evidence type="ECO:0000313" key="4">
    <source>
        <dbReference type="EMBL" id="MFC6007154.1"/>
    </source>
</evidence>
<feature type="region of interest" description="Disordered" evidence="1">
    <location>
        <begin position="641"/>
        <end position="666"/>
    </location>
</feature>
<evidence type="ECO:0000256" key="1">
    <source>
        <dbReference type="SAM" id="MobiDB-lite"/>
    </source>
</evidence>
<feature type="signal peptide" evidence="2">
    <location>
        <begin position="1"/>
        <end position="26"/>
    </location>
</feature>
<evidence type="ECO:0000259" key="3">
    <source>
        <dbReference type="PROSITE" id="PS50853"/>
    </source>
</evidence>
<feature type="compositionally biased region" description="Low complexity" evidence="1">
    <location>
        <begin position="654"/>
        <end position="666"/>
    </location>
</feature>
<evidence type="ECO:0000313" key="5">
    <source>
        <dbReference type="Proteomes" id="UP001596189"/>
    </source>
</evidence>
<dbReference type="PROSITE" id="PS50853">
    <property type="entry name" value="FN3"/>
    <property type="match status" value="1"/>
</dbReference>
<dbReference type="Gene3D" id="2.130.10.10">
    <property type="entry name" value="YVTN repeat-like/Quinoprotein amine dehydrogenase"/>
    <property type="match status" value="1"/>
</dbReference>
<sequence>MSAGRLVAVVLSALLGGTLLASPAQASDAPATDDPAQRVVRIWSGPASGSSGQLVAQVTTTGVGPWEWAPSLNRLALGSSDPVAVIGPIPGTGVHDVVDTNTTPGPGQVAFWPNLPYTASCSGDYPMTGKVDVSQVAYDDNGLLRSLTAAFRWRCSTRLDEQVMVVQVSPAGVDRAPAPWLRLTPPSPGARAVLGTPHVVTWTLSNDGTAPAHVLAASVDRSGTAVDADSCVGELAPGASCAIETTTPYADDAWTGQERAELRVRSTDPGTAPGAGPDGQDDAQLPDVAASATWQVVAKETGVEIVDGFAVPGLAQVDWQGIDGAPVETGAGLPRDILVERLDGDSWVPAGVAPFSTPTLVRGLPERGTVTLRLIPRTTVAELPATDSVRLAVAPEGILSGDEVRPIEDAPLLGTSELVDAPGVAVAAVEQTPDGHHLVVAGTRADHRAVLGTTNASGQEWHELATTADVLRQLRVSPDSTFAVASDGRHEAVRIDLSSGQVTPLPTCCTPAGFSPDGRSVLMFASTFTLTGLSWLDLASGTWGQTLPGTAGVTSADVSRDGSIAYVVGDQTPASVVRVIRPGSTTSAAFWAMAGIHSPRWDRTGTRMVARQYGASGSVVREADGTLRTVHAALGAAPSWLEPSSSRAPGVSLPTPGATTTSPGWTASTTSIPFVVNDPDDRAGSVTSRCSLDGAPATACRSPLALQHLAAGAHTLRVTATDPAGNTSTAAATWRVEVTAPTAALSALPTVTMGSVRVGWTGQDTGGSGLWSYDARYREWQAEGLAGSPVYVQPSRWQGLRTPSLVTATAAGTTRCVSVRARDRAGNVGPWSAERCVMTPLDDRGLNSYGFSRAVQSGAFRSTLSVARSPGRSLSRPEIHGSRIALVVTTCPTCGSVEVGFGPYTRRVSLYSKKVAHRVVLWLPAHTSGTRSVLITSTSSRYVAIDGIVVRR</sequence>
<dbReference type="RefSeq" id="WP_345715958.1">
    <property type="nucleotide sequence ID" value="NZ_BAABFP010000004.1"/>
</dbReference>
<dbReference type="InterPro" id="IPR003961">
    <property type="entry name" value="FN3_dom"/>
</dbReference>
<reference evidence="5" key="1">
    <citation type="journal article" date="2019" name="Int. J. Syst. Evol. Microbiol.">
        <title>The Global Catalogue of Microorganisms (GCM) 10K type strain sequencing project: providing services to taxonomists for standard genome sequencing and annotation.</title>
        <authorList>
            <consortium name="The Broad Institute Genomics Platform"/>
            <consortium name="The Broad Institute Genome Sequencing Center for Infectious Disease"/>
            <person name="Wu L."/>
            <person name="Ma J."/>
        </authorList>
    </citation>
    <scope>NUCLEOTIDE SEQUENCE [LARGE SCALE GENOMIC DNA]</scope>
    <source>
        <strain evidence="5">KACC 14249</strain>
    </source>
</reference>
<feature type="region of interest" description="Disordered" evidence="1">
    <location>
        <begin position="262"/>
        <end position="284"/>
    </location>
</feature>
<feature type="chain" id="PRO_5046360634" description="Fibronectin type-III domain-containing protein" evidence="2">
    <location>
        <begin position="27"/>
        <end position="952"/>
    </location>
</feature>
<comment type="caution">
    <text evidence="4">The sequence shown here is derived from an EMBL/GenBank/DDBJ whole genome shotgun (WGS) entry which is preliminary data.</text>
</comment>
<accession>A0ABW1JCV3</accession>
<keyword evidence="2" id="KW-0732">Signal</keyword>
<proteinExistence type="predicted"/>
<dbReference type="InterPro" id="IPR015943">
    <property type="entry name" value="WD40/YVTN_repeat-like_dom_sf"/>
</dbReference>
<dbReference type="InterPro" id="IPR013783">
    <property type="entry name" value="Ig-like_fold"/>
</dbReference>
<dbReference type="Proteomes" id="UP001596189">
    <property type="component" value="Unassembled WGS sequence"/>
</dbReference>
<organism evidence="4 5">
    <name type="scientific">Angustibacter luteus</name>
    <dbReference type="NCBI Taxonomy" id="658456"/>
    <lineage>
        <taxon>Bacteria</taxon>
        <taxon>Bacillati</taxon>
        <taxon>Actinomycetota</taxon>
        <taxon>Actinomycetes</taxon>
        <taxon>Kineosporiales</taxon>
        <taxon>Kineosporiaceae</taxon>
    </lineage>
</organism>
<dbReference type="SUPFAM" id="SSF75011">
    <property type="entry name" value="3-carboxy-cis,cis-mucoante lactonizing enzyme"/>
    <property type="match status" value="1"/>
</dbReference>
<protein>
    <recommendedName>
        <fullName evidence="3">Fibronectin type-III domain-containing protein</fullName>
    </recommendedName>
</protein>
<dbReference type="Gene3D" id="3.30.420.430">
    <property type="match status" value="1"/>
</dbReference>
<dbReference type="EMBL" id="JBHSRD010000003">
    <property type="protein sequence ID" value="MFC6007154.1"/>
    <property type="molecule type" value="Genomic_DNA"/>
</dbReference>
<dbReference type="Gene3D" id="2.60.40.10">
    <property type="entry name" value="Immunoglobulins"/>
    <property type="match status" value="1"/>
</dbReference>
<gene>
    <name evidence="4" type="ORF">ACFQDO_08435</name>
</gene>
<keyword evidence="5" id="KW-1185">Reference proteome</keyword>